<proteinExistence type="predicted"/>
<sequence length="60" mass="6130">MEIATIATGVATAWLAKKAVETVGGEVGKAAGHVIDEVVGFVTPSLPANLNIGRIINTWA</sequence>
<accession>A0ABW9ABU9</accession>
<dbReference type="RefSeq" id="WP_408159129.1">
    <property type="nucleotide sequence ID" value="NZ_JAQQFM010000007.1"/>
</dbReference>
<name>A0ABW9ABU9_9BURK</name>
<protein>
    <submittedName>
        <fullName evidence="1">Uncharacterized protein</fullName>
    </submittedName>
</protein>
<evidence type="ECO:0000313" key="2">
    <source>
        <dbReference type="Proteomes" id="UP001629246"/>
    </source>
</evidence>
<keyword evidence="2" id="KW-1185">Reference proteome</keyword>
<organism evidence="1 2">
    <name type="scientific">Herbaspirillum lusitanum</name>
    <dbReference type="NCBI Taxonomy" id="213312"/>
    <lineage>
        <taxon>Bacteria</taxon>
        <taxon>Pseudomonadati</taxon>
        <taxon>Pseudomonadota</taxon>
        <taxon>Betaproteobacteria</taxon>
        <taxon>Burkholderiales</taxon>
        <taxon>Oxalobacteraceae</taxon>
        <taxon>Herbaspirillum</taxon>
    </lineage>
</organism>
<dbReference type="Proteomes" id="UP001629246">
    <property type="component" value="Unassembled WGS sequence"/>
</dbReference>
<comment type="caution">
    <text evidence="1">The sequence shown here is derived from an EMBL/GenBank/DDBJ whole genome shotgun (WGS) entry which is preliminary data.</text>
</comment>
<gene>
    <name evidence="1" type="ORF">PQR62_16755</name>
</gene>
<evidence type="ECO:0000313" key="1">
    <source>
        <dbReference type="EMBL" id="MFL9925929.1"/>
    </source>
</evidence>
<reference evidence="1 2" key="1">
    <citation type="journal article" date="2024" name="Chem. Sci.">
        <title>Discovery of megapolipeptins by genome mining of a Burkholderiales bacteria collection.</title>
        <authorList>
            <person name="Paulo B.S."/>
            <person name="Recchia M.J.J."/>
            <person name="Lee S."/>
            <person name="Fergusson C.H."/>
            <person name="Romanowski S.B."/>
            <person name="Hernandez A."/>
            <person name="Krull N."/>
            <person name="Liu D.Y."/>
            <person name="Cavanagh H."/>
            <person name="Bos A."/>
            <person name="Gray C.A."/>
            <person name="Murphy B.T."/>
            <person name="Linington R.G."/>
            <person name="Eustaquio A.S."/>
        </authorList>
    </citation>
    <scope>NUCLEOTIDE SEQUENCE [LARGE SCALE GENOMIC DNA]</scope>
    <source>
        <strain evidence="1 2">RL21-008-BIB-A</strain>
    </source>
</reference>
<dbReference type="EMBL" id="JAQQFM010000007">
    <property type="protein sequence ID" value="MFL9925929.1"/>
    <property type="molecule type" value="Genomic_DNA"/>
</dbReference>